<keyword evidence="7" id="KW-1185">Reference proteome</keyword>
<comment type="similarity">
    <text evidence="1">Belongs to the universal ribosomal protein uL4 family.</text>
</comment>
<proteinExistence type="inferred from homology"/>
<dbReference type="OrthoDB" id="275876at2759"/>
<dbReference type="Gene3D" id="3.40.1370.10">
    <property type="match status" value="1"/>
</dbReference>
<dbReference type="STRING" id="253628.A0A0D1YHF4"/>
<dbReference type="GO" id="GO:0003735">
    <property type="term" value="F:structural constituent of ribosome"/>
    <property type="evidence" value="ECO:0007669"/>
    <property type="project" value="InterPro"/>
</dbReference>
<dbReference type="InterPro" id="IPR002136">
    <property type="entry name" value="Ribosomal_uL4"/>
</dbReference>
<organism evidence="6 7">
    <name type="scientific">Verruconis gallopava</name>
    <dbReference type="NCBI Taxonomy" id="253628"/>
    <lineage>
        <taxon>Eukaryota</taxon>
        <taxon>Fungi</taxon>
        <taxon>Dikarya</taxon>
        <taxon>Ascomycota</taxon>
        <taxon>Pezizomycotina</taxon>
        <taxon>Dothideomycetes</taxon>
        <taxon>Pleosporomycetidae</taxon>
        <taxon>Venturiales</taxon>
        <taxon>Sympoventuriaceae</taxon>
        <taxon>Verruconis</taxon>
    </lineage>
</organism>
<evidence type="ECO:0000256" key="2">
    <source>
        <dbReference type="ARBA" id="ARBA00022980"/>
    </source>
</evidence>
<reference evidence="6 7" key="1">
    <citation type="submission" date="2015-01" db="EMBL/GenBank/DDBJ databases">
        <title>The Genome Sequence of Ochroconis gallopava CBS43764.</title>
        <authorList>
            <consortium name="The Broad Institute Genomics Platform"/>
            <person name="Cuomo C."/>
            <person name="de Hoog S."/>
            <person name="Gorbushina A."/>
            <person name="Stielow B."/>
            <person name="Teixiera M."/>
            <person name="Abouelleil A."/>
            <person name="Chapman S.B."/>
            <person name="Priest M."/>
            <person name="Young S.K."/>
            <person name="Wortman J."/>
            <person name="Nusbaum C."/>
            <person name="Birren B."/>
        </authorList>
    </citation>
    <scope>NUCLEOTIDE SEQUENCE [LARGE SCALE GENOMIC DNA]</scope>
    <source>
        <strain evidence="6 7">CBS 43764</strain>
    </source>
</reference>
<evidence type="ECO:0000313" key="7">
    <source>
        <dbReference type="Proteomes" id="UP000053259"/>
    </source>
</evidence>
<evidence type="ECO:0000256" key="4">
    <source>
        <dbReference type="ARBA" id="ARBA00040565"/>
    </source>
</evidence>
<feature type="compositionally biased region" description="Low complexity" evidence="5">
    <location>
        <begin position="41"/>
        <end position="54"/>
    </location>
</feature>
<sequence>MASRHCASAMRGGQLTIRCRKASEMQTGRRICIRYMSTALSSGTNTSSSVSSDTLPPPPPPSAKVKKGLIIPNAIPSHILPTQDVYTTVYSFPSLEPLRVESYPHTHLSVPLRRDILHRAVIYEGDRSRQGTANTKWRSEVHGSGIKIRPQKGTGHARLGDKKSPMLRGGGVAHGPKPRSFATELPKKIYHKAWRMALSYRYRRGQLIVVDELGVPTDIPKEDRGYWLRWALDGLGWGRNGDGHSFFITQGKGEFAEALDSCVRYGRLRTASEVDVKNLLEMKRLVVERRALRQMLIEHQADLQLPLVRSPKGITTSSNGSDVPQAVKNVSELEMRRAVAEAKARSGLSHSADDFSAAAANAAAAAAVSSAVSGMNTLSMDEVDAAAAAEAHELRDEGEDLIADEYVEDDEFDDEEVEELARELDEKSR</sequence>
<dbReference type="GeneID" id="27316140"/>
<keyword evidence="2 6" id="KW-0689">Ribosomal protein</keyword>
<accession>A0A0D1YHF4</accession>
<dbReference type="PANTHER" id="PTHR10746">
    <property type="entry name" value="50S RIBOSOMAL PROTEIN L4"/>
    <property type="match status" value="1"/>
</dbReference>
<evidence type="ECO:0000313" key="6">
    <source>
        <dbReference type="EMBL" id="KIW00277.1"/>
    </source>
</evidence>
<feature type="region of interest" description="Disordered" evidence="5">
    <location>
        <begin position="390"/>
        <end position="429"/>
    </location>
</feature>
<dbReference type="GO" id="GO:1990904">
    <property type="term" value="C:ribonucleoprotein complex"/>
    <property type="evidence" value="ECO:0007669"/>
    <property type="project" value="UniProtKB-KW"/>
</dbReference>
<dbReference type="Proteomes" id="UP000053259">
    <property type="component" value="Unassembled WGS sequence"/>
</dbReference>
<feature type="compositionally biased region" description="Acidic residues" evidence="5">
    <location>
        <begin position="396"/>
        <end position="418"/>
    </location>
</feature>
<gene>
    <name evidence="6" type="ORF">PV09_08167</name>
</gene>
<dbReference type="AlphaFoldDB" id="A0A0D1YHF4"/>
<dbReference type="VEuPathDB" id="FungiDB:PV09_08167"/>
<evidence type="ECO:0000256" key="5">
    <source>
        <dbReference type="SAM" id="MobiDB-lite"/>
    </source>
</evidence>
<evidence type="ECO:0000256" key="1">
    <source>
        <dbReference type="ARBA" id="ARBA00010528"/>
    </source>
</evidence>
<dbReference type="EMBL" id="KN847565">
    <property type="protein sequence ID" value="KIW00277.1"/>
    <property type="molecule type" value="Genomic_DNA"/>
</dbReference>
<dbReference type="InterPro" id="IPR013005">
    <property type="entry name" value="Ribosomal_uL4-like"/>
</dbReference>
<keyword evidence="3" id="KW-0687">Ribonucleoprotein</keyword>
<dbReference type="HOGENOM" id="CLU_041575_4_0_1"/>
<evidence type="ECO:0000256" key="3">
    <source>
        <dbReference type="ARBA" id="ARBA00023274"/>
    </source>
</evidence>
<feature type="region of interest" description="Disordered" evidence="5">
    <location>
        <begin position="41"/>
        <end position="63"/>
    </location>
</feature>
<dbReference type="GO" id="GO:0005840">
    <property type="term" value="C:ribosome"/>
    <property type="evidence" value="ECO:0007669"/>
    <property type="project" value="UniProtKB-KW"/>
</dbReference>
<feature type="compositionally biased region" description="Basic and acidic residues" evidence="5">
    <location>
        <begin position="419"/>
        <end position="429"/>
    </location>
</feature>
<feature type="region of interest" description="Disordered" evidence="5">
    <location>
        <begin position="146"/>
        <end position="178"/>
    </location>
</feature>
<dbReference type="RefSeq" id="XP_016210146.1">
    <property type="nucleotide sequence ID" value="XM_016362026.1"/>
</dbReference>
<name>A0A0D1YHF4_9PEZI</name>
<protein>
    <recommendedName>
        <fullName evidence="4">Large ribosomal subunit protein uL4m</fullName>
    </recommendedName>
</protein>
<dbReference type="SUPFAM" id="SSF52166">
    <property type="entry name" value="Ribosomal protein L4"/>
    <property type="match status" value="1"/>
</dbReference>
<dbReference type="PANTHER" id="PTHR10746:SF6">
    <property type="entry name" value="LARGE RIBOSOMAL SUBUNIT PROTEIN UL4M"/>
    <property type="match status" value="1"/>
</dbReference>
<dbReference type="InParanoid" id="A0A0D1YHF4"/>
<dbReference type="InterPro" id="IPR023574">
    <property type="entry name" value="Ribosomal_uL4_dom_sf"/>
</dbReference>
<dbReference type="Pfam" id="PF00573">
    <property type="entry name" value="Ribosomal_L4"/>
    <property type="match status" value="1"/>
</dbReference>
<dbReference type="GO" id="GO:0006412">
    <property type="term" value="P:translation"/>
    <property type="evidence" value="ECO:0007669"/>
    <property type="project" value="InterPro"/>
</dbReference>